<dbReference type="KEGG" id="ppap:129810181"/>
<dbReference type="CDD" id="cd04164">
    <property type="entry name" value="trmE"/>
    <property type="match status" value="1"/>
</dbReference>
<dbReference type="Gene3D" id="1.20.120.430">
    <property type="entry name" value="tRNA modification GTPase MnmE domain 2"/>
    <property type="match status" value="1"/>
</dbReference>
<dbReference type="HAMAP" id="MF_00379">
    <property type="entry name" value="GTPase_MnmE"/>
    <property type="match status" value="1"/>
</dbReference>
<dbReference type="GO" id="GO:0005739">
    <property type="term" value="C:mitochondrion"/>
    <property type="evidence" value="ECO:0007669"/>
    <property type="project" value="UniProtKB-SubCell"/>
</dbReference>
<keyword evidence="11" id="KW-1185">Reference proteome</keyword>
<dbReference type="InterPro" id="IPR027368">
    <property type="entry name" value="MnmE_dom2"/>
</dbReference>
<name>A0A1B0D0D8_PHLPP</name>
<dbReference type="VEuPathDB" id="VectorBase:PPAI000810"/>
<evidence type="ECO:0000256" key="2">
    <source>
        <dbReference type="ARBA" id="ARBA00011043"/>
    </source>
</evidence>
<dbReference type="FunFam" id="3.30.1360.120:FF:000007">
    <property type="entry name" value="tRNA modification GTPase GTPBP3, mitochondrial"/>
    <property type="match status" value="1"/>
</dbReference>
<dbReference type="InterPro" id="IPR004520">
    <property type="entry name" value="GTPase_MnmE"/>
</dbReference>
<dbReference type="VEuPathDB" id="VectorBase:PPAPM1_003961"/>
<dbReference type="Pfam" id="PF12631">
    <property type="entry name" value="MnmE_helical"/>
    <property type="match status" value="1"/>
</dbReference>
<dbReference type="GO" id="GO:0005525">
    <property type="term" value="F:GTP binding"/>
    <property type="evidence" value="ECO:0007669"/>
    <property type="project" value="UniProtKB-KW"/>
</dbReference>
<comment type="similarity">
    <text evidence="2 6">Belongs to the TRAFAC class TrmE-Era-EngA-EngB-Septin-like GTPase superfamily. TrmE GTPase family.</text>
</comment>
<comment type="subcellular location">
    <subcellularLocation>
        <location evidence="1">Mitochondrion</location>
    </subcellularLocation>
</comment>
<evidence type="ECO:0000259" key="8">
    <source>
        <dbReference type="Pfam" id="PF10396"/>
    </source>
</evidence>
<dbReference type="Pfam" id="PF01926">
    <property type="entry name" value="MMR_HSR1"/>
    <property type="match status" value="1"/>
</dbReference>
<dbReference type="AlphaFoldDB" id="A0A1B0D0D8"/>
<evidence type="ECO:0000256" key="3">
    <source>
        <dbReference type="ARBA" id="ARBA00022694"/>
    </source>
</evidence>
<dbReference type="NCBIfam" id="TIGR00231">
    <property type="entry name" value="small_GTP"/>
    <property type="match status" value="1"/>
</dbReference>
<dbReference type="NCBIfam" id="TIGR00450">
    <property type="entry name" value="mnmE_trmE_thdF"/>
    <property type="match status" value="1"/>
</dbReference>
<sequence>MLLKFRELCSGSVKMCIKRWYSSAHTIYSLSSGQGKCGVAVIRVSGLESLNALRSLVSFKFVPIPRNAHVRKIFHPKSKEFIDRGLVVWFPGPGSFTGEDSCEFHVHGGPAIVSAVLDALSCVPGLRPAEPGEFTKRAFYSGKMDLTEAEGLADLINAETEMQRKQALIQANGSLSKKYNFWREKLKRILAHFEAFIDFAEDENFDENVLRSILKDVQEIEKEIKEHIEDGRRGEILRQGVRAAIVGAPNVGKSSFINILAQRPVSIVTDIAGTTRDIVEMCCNISGYPVIISDTAGLRKKGSDTVENEGMLRARECAKYADFTIILLDATQVVRHLSENPKESIQQYIDKYLKEMEIEINSSEYIYLVNKTDLISKVPKSTEKVFWISCKNSFGLPNAIDELQKSLKNICGVPSAEYPILSQARHRHLLCEALIHLGTFRDYIGVLLNSTNSPVELDFAIVAEEIRCVIQSIGRITGAVSTDEILDVIFKDFCIGK</sequence>
<dbReference type="InterPro" id="IPR006073">
    <property type="entry name" value="GTP-bd"/>
</dbReference>
<dbReference type="PANTHER" id="PTHR42714:SF2">
    <property type="entry name" value="TRNA MODIFICATION GTPASE GTPBP3, MITOCHONDRIAL"/>
    <property type="match status" value="1"/>
</dbReference>
<dbReference type="GO" id="GO:0003924">
    <property type="term" value="F:GTPase activity"/>
    <property type="evidence" value="ECO:0007669"/>
    <property type="project" value="InterPro"/>
</dbReference>
<proteinExistence type="inferred from homology"/>
<organism evidence="10 11">
    <name type="scientific">Phlebotomus papatasi</name>
    <name type="common">Sandfly</name>
    <dbReference type="NCBI Taxonomy" id="29031"/>
    <lineage>
        <taxon>Eukaryota</taxon>
        <taxon>Metazoa</taxon>
        <taxon>Ecdysozoa</taxon>
        <taxon>Arthropoda</taxon>
        <taxon>Hexapoda</taxon>
        <taxon>Insecta</taxon>
        <taxon>Pterygota</taxon>
        <taxon>Neoptera</taxon>
        <taxon>Endopterygota</taxon>
        <taxon>Diptera</taxon>
        <taxon>Nematocera</taxon>
        <taxon>Psychodoidea</taxon>
        <taxon>Psychodidae</taxon>
        <taxon>Phlebotomus</taxon>
        <taxon>Phlebotomus</taxon>
    </lineage>
</organism>
<feature type="domain" description="MnmE helical" evidence="9">
    <location>
        <begin position="146"/>
        <end position="494"/>
    </location>
</feature>
<dbReference type="OrthoDB" id="188276at2759"/>
<dbReference type="Pfam" id="PF10396">
    <property type="entry name" value="TrmE_N"/>
    <property type="match status" value="1"/>
</dbReference>
<dbReference type="Gene3D" id="3.40.50.300">
    <property type="entry name" value="P-loop containing nucleotide triphosphate hydrolases"/>
    <property type="match status" value="1"/>
</dbReference>
<dbReference type="Proteomes" id="UP000092462">
    <property type="component" value="Unassembled WGS sequence"/>
</dbReference>
<dbReference type="RefSeq" id="XP_055716473.1">
    <property type="nucleotide sequence ID" value="XM_055860498.1"/>
</dbReference>
<reference evidence="10" key="1">
    <citation type="submission" date="2022-08" db="UniProtKB">
        <authorList>
            <consortium name="EnsemblMetazoa"/>
        </authorList>
    </citation>
    <scope>IDENTIFICATION</scope>
    <source>
        <strain evidence="10">Israel</strain>
    </source>
</reference>
<dbReference type="InterPro" id="IPR031168">
    <property type="entry name" value="G_TrmE"/>
</dbReference>
<keyword evidence="5 6" id="KW-0342">GTP-binding</keyword>
<dbReference type="SUPFAM" id="SSF116878">
    <property type="entry name" value="TrmE connector domain"/>
    <property type="match status" value="1"/>
</dbReference>
<keyword evidence="3 6" id="KW-0819">tRNA processing</keyword>
<dbReference type="InterPro" id="IPR027266">
    <property type="entry name" value="TrmE/GcvT-like"/>
</dbReference>
<dbReference type="InterPro" id="IPR025867">
    <property type="entry name" value="MnmE_helical"/>
</dbReference>
<accession>A0A1B0D0D8</accession>
<dbReference type="SUPFAM" id="SSF52540">
    <property type="entry name" value="P-loop containing nucleoside triphosphate hydrolases"/>
    <property type="match status" value="1"/>
</dbReference>
<dbReference type="GO" id="GO:0030488">
    <property type="term" value="P:tRNA methylation"/>
    <property type="evidence" value="ECO:0007669"/>
    <property type="project" value="TreeGrafter"/>
</dbReference>
<dbReference type="GeneID" id="129810181"/>
<evidence type="ECO:0000313" key="11">
    <source>
        <dbReference type="Proteomes" id="UP000092462"/>
    </source>
</evidence>
<dbReference type="EnsemblMetazoa" id="PPAI000810-RA">
    <property type="protein sequence ID" value="PPAI000810-PA"/>
    <property type="gene ID" value="PPAI000810"/>
</dbReference>
<dbReference type="InterPro" id="IPR018948">
    <property type="entry name" value="GTP-bd_TrmE_N"/>
</dbReference>
<dbReference type="InterPro" id="IPR027417">
    <property type="entry name" value="P-loop_NTPase"/>
</dbReference>
<protein>
    <submittedName>
        <fullName evidence="10">Uncharacterized protein</fullName>
    </submittedName>
</protein>
<dbReference type="InterPro" id="IPR005225">
    <property type="entry name" value="Small_GTP-bd"/>
</dbReference>
<dbReference type="PANTHER" id="PTHR42714">
    <property type="entry name" value="TRNA MODIFICATION GTPASE GTPBP3"/>
    <property type="match status" value="1"/>
</dbReference>
<keyword evidence="4 6" id="KW-0547">Nucleotide-binding</keyword>
<dbReference type="GO" id="GO:0002098">
    <property type="term" value="P:tRNA wobble uridine modification"/>
    <property type="evidence" value="ECO:0007669"/>
    <property type="project" value="TreeGrafter"/>
</dbReference>
<evidence type="ECO:0000256" key="6">
    <source>
        <dbReference type="RuleBase" id="RU003313"/>
    </source>
</evidence>
<evidence type="ECO:0000259" key="7">
    <source>
        <dbReference type="Pfam" id="PF01926"/>
    </source>
</evidence>
<feature type="domain" description="GTP-binding protein TrmE N-terminal" evidence="8">
    <location>
        <begin position="26"/>
        <end position="143"/>
    </location>
</feature>
<evidence type="ECO:0000256" key="1">
    <source>
        <dbReference type="ARBA" id="ARBA00004173"/>
    </source>
</evidence>
<evidence type="ECO:0000256" key="4">
    <source>
        <dbReference type="ARBA" id="ARBA00022741"/>
    </source>
</evidence>
<dbReference type="CDD" id="cd14858">
    <property type="entry name" value="TrmE_N"/>
    <property type="match status" value="1"/>
</dbReference>
<feature type="domain" description="G" evidence="7">
    <location>
        <begin position="243"/>
        <end position="370"/>
    </location>
</feature>
<dbReference type="Gene3D" id="3.30.1360.120">
    <property type="entry name" value="Probable tRNA modification gtpase trme, domain 1"/>
    <property type="match status" value="1"/>
</dbReference>
<evidence type="ECO:0000256" key="5">
    <source>
        <dbReference type="ARBA" id="ARBA00023134"/>
    </source>
</evidence>
<dbReference type="EMBL" id="AJVK01009890">
    <property type="status" value="NOT_ANNOTATED_CDS"/>
    <property type="molecule type" value="Genomic_DNA"/>
</dbReference>
<evidence type="ECO:0000313" key="10">
    <source>
        <dbReference type="EnsemblMetazoa" id="PPAI000810-PA"/>
    </source>
</evidence>
<dbReference type="NCBIfam" id="NF003661">
    <property type="entry name" value="PRK05291.1-3"/>
    <property type="match status" value="1"/>
</dbReference>
<evidence type="ECO:0000259" key="9">
    <source>
        <dbReference type="Pfam" id="PF12631"/>
    </source>
</evidence>